<sequence>MAGWRTLYHPEASTLLLPIGPDQCNLLCIPKAGGPSYGGIITTTVTPKAHAPDLSNNPRRSTWHPASNWHLGTWVPGSLAPGPRTPGHIPDLGSSFINLVDRVLWDDAPPPAAQHPPSELPPGILTWSLVPGPVLVTHLQARERGSKPTPGFLKHFSPIESTTC</sequence>
<accession>A0A2P5I6J6</accession>
<keyword evidence="2" id="KW-1185">Reference proteome</keyword>
<dbReference type="EMBL" id="MAVT02000211">
    <property type="protein sequence ID" value="POS78122.1"/>
    <property type="molecule type" value="Genomic_DNA"/>
</dbReference>
<evidence type="ECO:0000313" key="1">
    <source>
        <dbReference type="EMBL" id="POS78122.1"/>
    </source>
</evidence>
<name>A0A2P5I6J6_DIAHE</name>
<proteinExistence type="predicted"/>
<dbReference type="AlphaFoldDB" id="A0A2P5I6J6"/>
<protein>
    <submittedName>
        <fullName evidence="1">Uncharacterized protein</fullName>
    </submittedName>
</protein>
<dbReference type="Proteomes" id="UP000094444">
    <property type="component" value="Unassembled WGS sequence"/>
</dbReference>
<comment type="caution">
    <text evidence="1">The sequence shown here is derived from an EMBL/GenBank/DDBJ whole genome shotgun (WGS) entry which is preliminary data.</text>
</comment>
<reference evidence="1" key="1">
    <citation type="submission" date="2017-09" db="EMBL/GenBank/DDBJ databases">
        <title>Polyketide synthases of a Diaporthe helianthi virulent isolate.</title>
        <authorList>
            <person name="Baroncelli R."/>
        </authorList>
    </citation>
    <scope>NUCLEOTIDE SEQUENCE [LARGE SCALE GENOMIC DNA]</scope>
    <source>
        <strain evidence="1">7/96</strain>
    </source>
</reference>
<dbReference type="InParanoid" id="A0A2P5I6J6"/>
<evidence type="ECO:0000313" key="2">
    <source>
        <dbReference type="Proteomes" id="UP000094444"/>
    </source>
</evidence>
<organism evidence="1 2">
    <name type="scientific">Diaporthe helianthi</name>
    <dbReference type="NCBI Taxonomy" id="158607"/>
    <lineage>
        <taxon>Eukaryota</taxon>
        <taxon>Fungi</taxon>
        <taxon>Dikarya</taxon>
        <taxon>Ascomycota</taxon>
        <taxon>Pezizomycotina</taxon>
        <taxon>Sordariomycetes</taxon>
        <taxon>Sordariomycetidae</taxon>
        <taxon>Diaporthales</taxon>
        <taxon>Diaporthaceae</taxon>
        <taxon>Diaporthe</taxon>
    </lineage>
</organism>
<gene>
    <name evidence="1" type="ORF">DHEL01_v203476</name>
</gene>